<protein>
    <recommendedName>
        <fullName evidence="2">AAA+ ATPase domain-containing protein</fullName>
    </recommendedName>
</protein>
<dbReference type="Pfam" id="PF13304">
    <property type="entry name" value="AAA_21"/>
    <property type="match status" value="1"/>
</dbReference>
<dbReference type="InterPro" id="IPR003593">
    <property type="entry name" value="AAA+_ATPase"/>
</dbReference>
<reference evidence="3 4" key="1">
    <citation type="submission" date="2021-02" db="EMBL/GenBank/DDBJ databases">
        <authorList>
            <person name="Vanwijnsberghe S."/>
        </authorList>
    </citation>
    <scope>NUCLEOTIDE SEQUENCE [LARGE SCALE GENOMIC DNA]</scope>
    <source>
        <strain evidence="3 4">R-69658</strain>
    </source>
</reference>
<dbReference type="Pfam" id="PF13476">
    <property type="entry name" value="AAA_23"/>
    <property type="match status" value="1"/>
</dbReference>
<name>A0ABN7NCW1_9BURK</name>
<dbReference type="InterPro" id="IPR051396">
    <property type="entry name" value="Bact_Antivir_Def_Nuclease"/>
</dbReference>
<keyword evidence="4" id="KW-1185">Reference proteome</keyword>
<comment type="caution">
    <text evidence="3">The sequence shown here is derived from an EMBL/GenBank/DDBJ whole genome shotgun (WGS) entry which is preliminary data.</text>
</comment>
<evidence type="ECO:0000259" key="2">
    <source>
        <dbReference type="SMART" id="SM00382"/>
    </source>
</evidence>
<proteinExistence type="predicted"/>
<dbReference type="Proteomes" id="UP000674425">
    <property type="component" value="Unassembled WGS sequence"/>
</dbReference>
<evidence type="ECO:0000256" key="1">
    <source>
        <dbReference type="SAM" id="Coils"/>
    </source>
</evidence>
<dbReference type="SMART" id="SM00382">
    <property type="entry name" value="AAA"/>
    <property type="match status" value="1"/>
</dbReference>
<feature type="coiled-coil region" evidence="1">
    <location>
        <begin position="1198"/>
        <end position="1225"/>
    </location>
</feature>
<sequence length="1236" mass="136858">MTRWLQVTILTALVQQIGRAPRERWNLFSRYFAYTYNREIERNTYASPLLADFRTHIEKIHMRVALLLQVEAEREGRASARMSRPRLEEVIAAVLDEDEIAPFRTESITEDDIAENRKTLVKEIAIAAEQRLVFLVEPEPGKFGFEIRSLQEFLAAWALTSGRDSEIEARLIQVANAPMFRNTLLFAASRLFSDGLPLRDVFADRICVGLNSDRSDNGARLSLAGGTLALELLEEGAVLAQPKRARSLMGRAISILALPAAPEHARLGRIANLDTAAVLLAEINQLISGSGSVSDLKLSSGAAWACLIEMTNRGDKAAIDIAESHWRSAGDHAAIFKACAAAEVALGDWITRMIEADSKNCHVLDFLDFHSYRSESLDKSTSWVFWLISIFSRNVVQSRMRRFHGNLPFLPVQEPDVLETPTAEMPPSWSPWIRAAMFMMNPSQITLGAALSSIADQLPPDQQAEIKWRSSWPLSVCISAAESQDDLRNIATRAYEGKLGDFKDWTAAESRWSESIDLSACVKSISDASPWTKQLLKVAPPFMALPAWFYVSRAQPGQNTAAATFLPLLAGKFRKIKSKPIKAKIAEICLRLSYGVTAKTAPIDLSFDKWLAATPMSISALIPKPRSLSLPAWRTLLDVAKAPEEWATKHVYMLSKAIVDSHAHPVVLKDAVRSLDGIYRFDMHRHRGDTLVVKAAAILREKTIESPSEKAYADLLLVFFGAYDFSTAGAEDALVRAISDASDQDDALWATFLNISKSSEVPRSSLISILTSAIALMDVSNPAMAIAVQLVRDTLQGSRSGLDTRSVWTNLSLPLPTPQVSKAGNPEESLPVQPIWLDGLVLKNVGRHRTLTLSPLPPSNPGGQWTVIIGPNGTGKTTILRSIALALRDVRNPSIWPKGAFSNLWQRIDHPDRSAINEAEIAVKLSDGIDRITRLHQDVTLSVAQTPQFDSQRHLPLFAYGCRRGSALGGATRQVSLGEEDGPEIATLFDDGADLIHAETWLLQLEGDAPKNERSARIFEATIGALRTLLHLETVVVKDRRVWVTEPGRPQLPFSSLSDGYLTSAGWFLDLVARWLELLERFGKKVEPNFLEHMCGLVLIDEIDLHLHPQLQIEIISRTRRLLPNMSFIVTTHNPVTLVGAQAHEISILSHNDGDIDIKSGTETPMFLTGGQIYQRYFDLHDIYPNGLGRSLQRYSFLSGYSSRNEEEESELQSLLNELRAAGIDPGWDVVPISAS</sequence>
<organism evidence="3 4">
    <name type="scientific">Paraburkholderia aspalathi</name>
    <dbReference type="NCBI Taxonomy" id="1324617"/>
    <lineage>
        <taxon>Bacteria</taxon>
        <taxon>Pseudomonadati</taxon>
        <taxon>Pseudomonadota</taxon>
        <taxon>Betaproteobacteria</taxon>
        <taxon>Burkholderiales</taxon>
        <taxon>Burkholderiaceae</taxon>
        <taxon>Paraburkholderia</taxon>
    </lineage>
</organism>
<dbReference type="Gene3D" id="3.40.50.300">
    <property type="entry name" value="P-loop containing nucleotide triphosphate hydrolases"/>
    <property type="match status" value="2"/>
</dbReference>
<feature type="domain" description="AAA+ ATPase" evidence="2">
    <location>
        <begin position="862"/>
        <end position="1162"/>
    </location>
</feature>
<evidence type="ECO:0000313" key="3">
    <source>
        <dbReference type="EMBL" id="CAE6869010.1"/>
    </source>
</evidence>
<gene>
    <name evidence="3" type="ORF">R69658_08035</name>
</gene>
<keyword evidence="1" id="KW-0175">Coiled coil</keyword>
<dbReference type="PANTHER" id="PTHR43581">
    <property type="entry name" value="ATP/GTP PHOSPHATASE"/>
    <property type="match status" value="1"/>
</dbReference>
<dbReference type="EMBL" id="CAJNAU010000234">
    <property type="protein sequence ID" value="CAE6869010.1"/>
    <property type="molecule type" value="Genomic_DNA"/>
</dbReference>
<dbReference type="InterPro" id="IPR038729">
    <property type="entry name" value="Rad50/SbcC_AAA"/>
</dbReference>
<dbReference type="SUPFAM" id="SSF52540">
    <property type="entry name" value="P-loop containing nucleoside triphosphate hydrolases"/>
    <property type="match status" value="1"/>
</dbReference>
<evidence type="ECO:0000313" key="4">
    <source>
        <dbReference type="Proteomes" id="UP000674425"/>
    </source>
</evidence>
<accession>A0ABN7NCW1</accession>
<dbReference type="InterPro" id="IPR027417">
    <property type="entry name" value="P-loop_NTPase"/>
</dbReference>
<dbReference type="PANTHER" id="PTHR43581:SF2">
    <property type="entry name" value="EXCINUCLEASE ATPASE SUBUNIT"/>
    <property type="match status" value="1"/>
</dbReference>
<dbReference type="InterPro" id="IPR003959">
    <property type="entry name" value="ATPase_AAA_core"/>
</dbReference>